<organism evidence="5">
    <name type="scientific">freshwater metagenome</name>
    <dbReference type="NCBI Taxonomy" id="449393"/>
    <lineage>
        <taxon>unclassified sequences</taxon>
        <taxon>metagenomes</taxon>
        <taxon>ecological metagenomes</taxon>
    </lineage>
</organism>
<dbReference type="PANTHER" id="PTHR35092">
    <property type="entry name" value="CHLORINASE MJ1651"/>
    <property type="match status" value="1"/>
</dbReference>
<dbReference type="InterPro" id="IPR046469">
    <property type="entry name" value="SAM_HAT_N"/>
</dbReference>
<name>A0A6J6LT18_9ZZZZ</name>
<evidence type="ECO:0000256" key="2">
    <source>
        <dbReference type="ARBA" id="ARBA00024035"/>
    </source>
</evidence>
<feature type="domain" description="S-adenosyl-l-methionine hydroxide adenosyltransferase N-terminal" evidence="3">
    <location>
        <begin position="77"/>
        <end position="224"/>
    </location>
</feature>
<accession>A0A6J6LT18</accession>
<dbReference type="AlphaFoldDB" id="A0A6J6LT18"/>
<dbReference type="Pfam" id="PF20257">
    <property type="entry name" value="SAM_HAT_C"/>
    <property type="match status" value="1"/>
</dbReference>
<dbReference type="InterPro" id="IPR023227">
    <property type="entry name" value="SAM_OH_AdoTrfase_C_sf"/>
</dbReference>
<dbReference type="SUPFAM" id="SSF101852">
    <property type="entry name" value="Bacterial fluorinating enzyme, C-terminal domain"/>
    <property type="match status" value="1"/>
</dbReference>
<feature type="domain" description="S-adenosyl-l-methionine hydroxide adenosyltransferase C-terminal" evidence="4">
    <location>
        <begin position="255"/>
        <end position="337"/>
    </location>
</feature>
<dbReference type="InterPro" id="IPR023228">
    <property type="entry name" value="SAM_OH_AdoTrfase_N_sf"/>
</dbReference>
<evidence type="ECO:0000259" key="4">
    <source>
        <dbReference type="Pfam" id="PF20257"/>
    </source>
</evidence>
<comment type="similarity">
    <text evidence="2">Belongs to the SAM hydrolase / SAM-dependent halogenase family.</text>
</comment>
<protein>
    <submittedName>
        <fullName evidence="5">Unannotated protein</fullName>
    </submittedName>
</protein>
<keyword evidence="1" id="KW-0949">S-adenosyl-L-methionine</keyword>
<dbReference type="InterPro" id="IPR002747">
    <property type="entry name" value="SAM_OH_AdoTrfase"/>
</dbReference>
<dbReference type="Gene3D" id="2.40.30.90">
    <property type="entry name" value="Bacterial fluorinating enzyme like"/>
    <property type="match status" value="1"/>
</dbReference>
<dbReference type="SUPFAM" id="SSF102522">
    <property type="entry name" value="Bacterial fluorinating enzyme, N-terminal domain"/>
    <property type="match status" value="1"/>
</dbReference>
<proteinExistence type="inferred from homology"/>
<dbReference type="InterPro" id="IPR046470">
    <property type="entry name" value="SAM_HAT_C"/>
</dbReference>
<evidence type="ECO:0000256" key="1">
    <source>
        <dbReference type="ARBA" id="ARBA00022691"/>
    </source>
</evidence>
<dbReference type="Gene3D" id="3.40.50.10790">
    <property type="entry name" value="S-adenosyl-l-methionine hydroxide adenosyltransferase, N-terminal"/>
    <property type="match status" value="1"/>
</dbReference>
<dbReference type="Pfam" id="PF01887">
    <property type="entry name" value="SAM_HAT_N"/>
    <property type="match status" value="1"/>
</dbReference>
<evidence type="ECO:0000313" key="5">
    <source>
        <dbReference type="EMBL" id="CAB4663585.1"/>
    </source>
</evidence>
<gene>
    <name evidence="5" type="ORF">UFOPK2214_01400</name>
</gene>
<dbReference type="PANTHER" id="PTHR35092:SF1">
    <property type="entry name" value="CHLORINASE MJ1651"/>
    <property type="match status" value="1"/>
</dbReference>
<reference evidence="5" key="1">
    <citation type="submission" date="2020-05" db="EMBL/GenBank/DDBJ databases">
        <authorList>
            <person name="Chiriac C."/>
            <person name="Salcher M."/>
            <person name="Ghai R."/>
            <person name="Kavagutti S V."/>
        </authorList>
    </citation>
    <scope>NUCLEOTIDE SEQUENCE</scope>
</reference>
<evidence type="ECO:0000259" key="3">
    <source>
        <dbReference type="Pfam" id="PF01887"/>
    </source>
</evidence>
<sequence length="357" mass="36747">MRPQLAVPKWAQQTNKKICRGIPFLRIEGVASVTQVTSIGKPTLGVAPHKGSAERAGAVGGLAPALFVYSDAMHNHVSLLTDYGLNDEFVGVMKSVLIDMAPHVRITDLTHGVPAFDVRAGSLALARAVQYVPPGIVIAVVDPGVGSSRRAIAVEVAGGRGIFLGPDNGLLGSGVAMAGGADRAFELSNTDRHLEAPGTTFAGRDIFAPVAAFLANGGALEEVGREIDTASVMPGLVPVPSDETHPAHGSGMRCEVTWVDAFGNCQLNVGPDDVAPYGPVLKLVIGEDVRSARVVTHYADIDGGAIGAVIDSYGMVALSVDRGSAAETLRIESGDAVLVFAGDGGTTTSAVTLRLGK</sequence>
<dbReference type="EMBL" id="CAEZWJ010000070">
    <property type="protein sequence ID" value="CAB4663585.1"/>
    <property type="molecule type" value="Genomic_DNA"/>
</dbReference>